<keyword evidence="5" id="KW-0378">Hydrolase</keyword>
<dbReference type="Gene3D" id="1.10.275.40">
    <property type="match status" value="1"/>
</dbReference>
<dbReference type="Gene3D" id="3.90.320.10">
    <property type="match status" value="1"/>
</dbReference>
<dbReference type="PROSITE" id="PS51193">
    <property type="entry name" value="HELICASE_ATP_BIND_2"/>
    <property type="match status" value="1"/>
</dbReference>
<keyword evidence="12" id="KW-0413">Isomerase</keyword>
<keyword evidence="1" id="KW-0004">4Fe-4S</keyword>
<dbReference type="Proteomes" id="UP000824070">
    <property type="component" value="Unassembled WGS sequence"/>
</dbReference>
<reference evidence="15" key="1">
    <citation type="submission" date="2020-10" db="EMBL/GenBank/DDBJ databases">
        <authorList>
            <person name="Gilroy R."/>
        </authorList>
    </citation>
    <scope>NUCLEOTIDE SEQUENCE</scope>
    <source>
        <strain evidence="15">ChiGjej1B1-22543</strain>
    </source>
</reference>
<comment type="caution">
    <text evidence="15">The sequence shown here is derived from an EMBL/GenBank/DDBJ whole genome shotgun (WGS) entry which is preliminary data.</text>
</comment>
<evidence type="ECO:0000256" key="5">
    <source>
        <dbReference type="ARBA" id="ARBA00022801"/>
    </source>
</evidence>
<dbReference type="InterPro" id="IPR011604">
    <property type="entry name" value="PDDEXK-like_dom_sf"/>
</dbReference>
<dbReference type="EMBL" id="DVMV01000025">
    <property type="protein sequence ID" value="HIU45365.1"/>
    <property type="molecule type" value="Genomic_DNA"/>
</dbReference>
<dbReference type="InterPro" id="IPR045028">
    <property type="entry name" value="DinG/Rad3-like"/>
</dbReference>
<organism evidence="15 16">
    <name type="scientific">Candidatus Alloenteromonas pullicola</name>
    <dbReference type="NCBI Taxonomy" id="2840784"/>
    <lineage>
        <taxon>Bacteria</taxon>
        <taxon>Bacillati</taxon>
        <taxon>Bacillota</taxon>
        <taxon>Bacillota incertae sedis</taxon>
        <taxon>Candidatus Alloenteromonas</taxon>
    </lineage>
</organism>
<evidence type="ECO:0000256" key="6">
    <source>
        <dbReference type="ARBA" id="ARBA00022806"/>
    </source>
</evidence>
<dbReference type="PANTHER" id="PTHR11472:SF34">
    <property type="entry name" value="REGULATOR OF TELOMERE ELONGATION HELICASE 1"/>
    <property type="match status" value="1"/>
</dbReference>
<evidence type="ECO:0000256" key="10">
    <source>
        <dbReference type="ARBA" id="ARBA00023125"/>
    </source>
</evidence>
<dbReference type="GO" id="GO:0003678">
    <property type="term" value="F:DNA helicase activity"/>
    <property type="evidence" value="ECO:0007669"/>
    <property type="project" value="InterPro"/>
</dbReference>
<dbReference type="PANTHER" id="PTHR11472">
    <property type="entry name" value="DNA REPAIR DEAD HELICASE RAD3/XP-D SUBFAMILY MEMBER"/>
    <property type="match status" value="1"/>
</dbReference>
<evidence type="ECO:0000256" key="3">
    <source>
        <dbReference type="ARBA" id="ARBA00022741"/>
    </source>
</evidence>
<dbReference type="AlphaFoldDB" id="A0A9D1S311"/>
<dbReference type="InterPro" id="IPR042493">
    <property type="entry name" value="XPD_DNA_FeS"/>
</dbReference>
<evidence type="ECO:0000313" key="16">
    <source>
        <dbReference type="Proteomes" id="UP000824070"/>
    </source>
</evidence>
<evidence type="ECO:0000256" key="1">
    <source>
        <dbReference type="ARBA" id="ARBA00022485"/>
    </source>
</evidence>
<dbReference type="GO" id="GO:0016818">
    <property type="term" value="F:hydrolase activity, acting on acid anhydrides, in phosphorus-containing anhydrides"/>
    <property type="evidence" value="ECO:0007669"/>
    <property type="project" value="InterPro"/>
</dbReference>
<feature type="domain" description="Helicase ATP-binding" evidence="14">
    <location>
        <begin position="186"/>
        <end position="441"/>
    </location>
</feature>
<name>A0A9D1S311_9FIRM</name>
<comment type="similarity">
    <text evidence="13">Belongs to the helicase family. DinG subfamily.</text>
</comment>
<dbReference type="InterPro" id="IPR010614">
    <property type="entry name" value="RAD3-like_helicase_DEAD"/>
</dbReference>
<keyword evidence="9" id="KW-0411">Iron-sulfur</keyword>
<proteinExistence type="inferred from homology"/>
<dbReference type="InterPro" id="IPR006554">
    <property type="entry name" value="Helicase-like_DEXD_c2"/>
</dbReference>
<dbReference type="InterPro" id="IPR027417">
    <property type="entry name" value="P-loop_NTPase"/>
</dbReference>
<evidence type="ECO:0000256" key="9">
    <source>
        <dbReference type="ARBA" id="ARBA00023014"/>
    </source>
</evidence>
<evidence type="ECO:0000256" key="7">
    <source>
        <dbReference type="ARBA" id="ARBA00022840"/>
    </source>
</evidence>
<evidence type="ECO:0000259" key="14">
    <source>
        <dbReference type="PROSITE" id="PS51193"/>
    </source>
</evidence>
<dbReference type="GO" id="GO:0046872">
    <property type="term" value="F:metal ion binding"/>
    <property type="evidence" value="ECO:0007669"/>
    <property type="project" value="UniProtKB-KW"/>
</dbReference>
<keyword evidence="3" id="KW-0547">Nucleotide-binding</keyword>
<evidence type="ECO:0000256" key="2">
    <source>
        <dbReference type="ARBA" id="ARBA00022723"/>
    </source>
</evidence>
<dbReference type="Gene3D" id="1.10.30.20">
    <property type="entry name" value="Bacterial XPD DNA helicase, FeS cluster domain"/>
    <property type="match status" value="1"/>
</dbReference>
<keyword evidence="2" id="KW-0479">Metal-binding</keyword>
<evidence type="ECO:0000256" key="13">
    <source>
        <dbReference type="ARBA" id="ARBA00038058"/>
    </source>
</evidence>
<evidence type="ECO:0000313" key="15">
    <source>
        <dbReference type="EMBL" id="HIU45365.1"/>
    </source>
</evidence>
<dbReference type="Pfam" id="PF06733">
    <property type="entry name" value="DEAD_2"/>
    <property type="match status" value="1"/>
</dbReference>
<dbReference type="SUPFAM" id="SSF52540">
    <property type="entry name" value="P-loop containing nucleoside triphosphate hydrolases"/>
    <property type="match status" value="2"/>
</dbReference>
<dbReference type="InterPro" id="IPR006555">
    <property type="entry name" value="ATP-dep_Helicase_C"/>
</dbReference>
<dbReference type="InterPro" id="IPR014013">
    <property type="entry name" value="Helic_SF1/SF2_ATP-bd_DinG/Rad3"/>
</dbReference>
<protein>
    <submittedName>
        <fullName evidence="15">ATP-dependent DNA helicase</fullName>
    </submittedName>
</protein>
<dbReference type="Gene3D" id="3.40.50.300">
    <property type="entry name" value="P-loop containing nucleotide triphosphate hydrolases"/>
    <property type="match status" value="2"/>
</dbReference>
<dbReference type="SMART" id="SM00491">
    <property type="entry name" value="HELICc2"/>
    <property type="match status" value="1"/>
</dbReference>
<dbReference type="GO" id="GO:0051539">
    <property type="term" value="F:4 iron, 4 sulfur cluster binding"/>
    <property type="evidence" value="ECO:0007669"/>
    <property type="project" value="UniProtKB-KW"/>
</dbReference>
<sequence length="785" mass="88823">MDKKAYLSLSVHDLVDPLFRAGDIDDRVYNQETMAEGTRIHSAYQKKQGDGYLSEYPLSGEVEVDEGTISLYGRADGISKIGADGDVMVEEIKSTVMDLDAFFETQRQWHLSQAEVYAYLYLKGSHGKKAEVKLTYIAQGAKDESMAKLFSFTFEELDSDVKSYVREYLSRYAKRQEEVELRNHSAGLLRFPFDGFRKGQKELSRYAYAALKKGGTLFAEAPTGIGKTVSVLYPAMRLFHEGLADKVFYLTAKTTGSDVALATFRRFLEQGFDARCSIIYSKERLCLRPGHSCNPDDCPFAKEYYTKLNIAKQKAAGEGRVYDSVFLSKFCRENSICPFEFQLDLSEESDLIIADYNYLFDPFVRLERYFGDDRDPSRYVALIDEGHNLVERGRMMYSARIDSREAGEAVKSFEGSKRRISRSFVKIRKAIEDAEEEDQTRLAAFPEALTSSIEGTQRAMLENRKKQGGGMPKRAKDFARECNRLYRLLDGPAASSQAFRLYFSSSRGRSANLYCLDPSSFLAHSMSRLKACVVFSATLSPMHYYVTSITGGDDSPRISFPSPFDPAKMKLLLAPGVSTKYKDRKDSLGELCGLLERFVSGRKGNYFIFFPSYEYLRQAELCLSFQGAEVYSQTRDMDIESRLSFLEHFPSNPDCSHVGLLVMGGPFSEGIDLPEDRLIGVAVVGVGMPQISFENDLIREYRDQKEEDGFAYAYRDPGLNKVMQALGRLIRTENDVGAGLLIDTRYLSSPYREPIGKRYPNYEVVLNEDDLKNSLASFYKKAKLI</sequence>
<keyword evidence="7" id="KW-0067">ATP-binding</keyword>
<evidence type="ECO:0000256" key="4">
    <source>
        <dbReference type="ARBA" id="ARBA00022763"/>
    </source>
</evidence>
<accession>A0A9D1S311</accession>
<keyword evidence="8" id="KW-0408">Iron</keyword>
<gene>
    <name evidence="15" type="ORF">IAC52_03605</name>
</gene>
<keyword evidence="6 15" id="KW-0347">Helicase</keyword>
<dbReference type="SMART" id="SM00488">
    <property type="entry name" value="DEXDc2"/>
    <property type="match status" value="1"/>
</dbReference>
<dbReference type="GO" id="GO:0003677">
    <property type="term" value="F:DNA binding"/>
    <property type="evidence" value="ECO:0007669"/>
    <property type="project" value="UniProtKB-KW"/>
</dbReference>
<evidence type="ECO:0000256" key="12">
    <source>
        <dbReference type="ARBA" id="ARBA00023235"/>
    </source>
</evidence>
<keyword evidence="10" id="KW-0238">DNA-binding</keyword>
<dbReference type="GO" id="GO:0006281">
    <property type="term" value="P:DNA repair"/>
    <property type="evidence" value="ECO:0007669"/>
    <property type="project" value="UniProtKB-KW"/>
</dbReference>
<reference evidence="15" key="2">
    <citation type="journal article" date="2021" name="PeerJ">
        <title>Extensive microbial diversity within the chicken gut microbiome revealed by metagenomics and culture.</title>
        <authorList>
            <person name="Gilroy R."/>
            <person name="Ravi A."/>
            <person name="Getino M."/>
            <person name="Pursley I."/>
            <person name="Horton D.L."/>
            <person name="Alikhan N.F."/>
            <person name="Baker D."/>
            <person name="Gharbi K."/>
            <person name="Hall N."/>
            <person name="Watson M."/>
            <person name="Adriaenssens E.M."/>
            <person name="Foster-Nyarko E."/>
            <person name="Jarju S."/>
            <person name="Secka A."/>
            <person name="Antonio M."/>
            <person name="Oren A."/>
            <person name="Chaudhuri R.R."/>
            <person name="La Ragione R."/>
            <person name="Hildebrand F."/>
            <person name="Pallen M.J."/>
        </authorList>
    </citation>
    <scope>NUCLEOTIDE SEQUENCE</scope>
    <source>
        <strain evidence="15">ChiGjej1B1-22543</strain>
    </source>
</reference>
<evidence type="ECO:0000256" key="8">
    <source>
        <dbReference type="ARBA" id="ARBA00023004"/>
    </source>
</evidence>
<dbReference type="GO" id="GO:0005524">
    <property type="term" value="F:ATP binding"/>
    <property type="evidence" value="ECO:0007669"/>
    <property type="project" value="UniProtKB-KW"/>
</dbReference>
<evidence type="ECO:0000256" key="11">
    <source>
        <dbReference type="ARBA" id="ARBA00023204"/>
    </source>
</evidence>
<keyword evidence="4" id="KW-0227">DNA damage</keyword>
<dbReference type="Pfam" id="PF13307">
    <property type="entry name" value="Helicase_C_2"/>
    <property type="match status" value="1"/>
</dbReference>
<keyword evidence="11" id="KW-0234">DNA repair</keyword>